<dbReference type="Proteomes" id="UP000019753">
    <property type="component" value="Unassembled WGS sequence"/>
</dbReference>
<dbReference type="RefSeq" id="WP_034224478.1">
    <property type="nucleotide sequence ID" value="NZ_AXCW01000051.1"/>
</dbReference>
<dbReference type="AlphaFoldDB" id="A0A021VYA5"/>
<dbReference type="GO" id="GO:0003700">
    <property type="term" value="F:DNA-binding transcription factor activity"/>
    <property type="evidence" value="ECO:0007669"/>
    <property type="project" value="TreeGrafter"/>
</dbReference>
<evidence type="ECO:0000256" key="4">
    <source>
        <dbReference type="SAM" id="MobiDB-lite"/>
    </source>
</evidence>
<evidence type="ECO:0000256" key="1">
    <source>
        <dbReference type="ARBA" id="ARBA00023015"/>
    </source>
</evidence>
<dbReference type="Gene3D" id="3.40.50.2300">
    <property type="match status" value="2"/>
</dbReference>
<dbReference type="Gene3D" id="1.10.260.40">
    <property type="entry name" value="lambda repressor-like DNA-binding domains"/>
    <property type="match status" value="1"/>
</dbReference>
<dbReference type="OrthoDB" id="3258243at2"/>
<dbReference type="PROSITE" id="PS00356">
    <property type="entry name" value="HTH_LACI_1"/>
    <property type="match status" value="1"/>
</dbReference>
<dbReference type="SUPFAM" id="SSF47413">
    <property type="entry name" value="lambda repressor-like DNA-binding domains"/>
    <property type="match status" value="1"/>
</dbReference>
<feature type="domain" description="HTH lacI-type" evidence="5">
    <location>
        <begin position="2"/>
        <end position="62"/>
    </location>
</feature>
<dbReference type="GO" id="GO:0000976">
    <property type="term" value="F:transcription cis-regulatory region binding"/>
    <property type="evidence" value="ECO:0007669"/>
    <property type="project" value="TreeGrafter"/>
</dbReference>
<dbReference type="PANTHER" id="PTHR30146:SF138">
    <property type="entry name" value="TRANSCRIPTIONAL REGULATORY PROTEIN"/>
    <property type="match status" value="1"/>
</dbReference>
<keyword evidence="3" id="KW-0804">Transcription</keyword>
<dbReference type="EMBL" id="AXCW01000051">
    <property type="protein sequence ID" value="EYR64047.1"/>
    <property type="molecule type" value="Genomic_DNA"/>
</dbReference>
<gene>
    <name evidence="6" type="ORF">N866_16115</name>
</gene>
<dbReference type="CDD" id="cd06267">
    <property type="entry name" value="PBP1_LacI_sugar_binding-like"/>
    <property type="match status" value="1"/>
</dbReference>
<dbReference type="SUPFAM" id="SSF53822">
    <property type="entry name" value="Periplasmic binding protein-like I"/>
    <property type="match status" value="1"/>
</dbReference>
<accession>A0A021VYA5</accession>
<feature type="region of interest" description="Disordered" evidence="4">
    <location>
        <begin position="1"/>
        <end position="34"/>
    </location>
</feature>
<name>A0A021VYA5_9CELL</name>
<dbReference type="InterPro" id="IPR046335">
    <property type="entry name" value="LacI/GalR-like_sensor"/>
</dbReference>
<protein>
    <submittedName>
        <fullName evidence="6">LacI family transcriptional regulator</fullName>
    </submittedName>
</protein>
<proteinExistence type="predicted"/>
<dbReference type="CDD" id="cd01392">
    <property type="entry name" value="HTH_LacI"/>
    <property type="match status" value="1"/>
</dbReference>
<dbReference type="SMART" id="SM00354">
    <property type="entry name" value="HTH_LACI"/>
    <property type="match status" value="1"/>
</dbReference>
<evidence type="ECO:0000313" key="6">
    <source>
        <dbReference type="EMBL" id="EYR64047.1"/>
    </source>
</evidence>
<evidence type="ECO:0000259" key="5">
    <source>
        <dbReference type="PROSITE" id="PS50932"/>
    </source>
</evidence>
<evidence type="ECO:0000313" key="7">
    <source>
        <dbReference type="Proteomes" id="UP000019753"/>
    </source>
</evidence>
<dbReference type="InterPro" id="IPR028082">
    <property type="entry name" value="Peripla_BP_I"/>
</dbReference>
<comment type="caution">
    <text evidence="6">The sequence shown here is derived from an EMBL/GenBank/DDBJ whole genome shotgun (WGS) entry which is preliminary data.</text>
</comment>
<keyword evidence="1" id="KW-0805">Transcription regulation</keyword>
<evidence type="ECO:0000256" key="3">
    <source>
        <dbReference type="ARBA" id="ARBA00023163"/>
    </source>
</evidence>
<dbReference type="InterPro" id="IPR000843">
    <property type="entry name" value="HTH_LacI"/>
</dbReference>
<dbReference type="PROSITE" id="PS50932">
    <property type="entry name" value="HTH_LACI_2"/>
    <property type="match status" value="1"/>
</dbReference>
<organism evidence="6 7">
    <name type="scientific">Actinotalea ferrariae CF5-4</name>
    <dbReference type="NCBI Taxonomy" id="948458"/>
    <lineage>
        <taxon>Bacteria</taxon>
        <taxon>Bacillati</taxon>
        <taxon>Actinomycetota</taxon>
        <taxon>Actinomycetes</taxon>
        <taxon>Micrococcales</taxon>
        <taxon>Cellulomonadaceae</taxon>
        <taxon>Actinotalea</taxon>
    </lineage>
</organism>
<keyword evidence="7" id="KW-1185">Reference proteome</keyword>
<keyword evidence="2" id="KW-0238">DNA-binding</keyword>
<reference evidence="6 7" key="1">
    <citation type="submission" date="2014-01" db="EMBL/GenBank/DDBJ databases">
        <title>Actinotalea ferrariae CF5-4.</title>
        <authorList>
            <person name="Chen F."/>
            <person name="Li Y."/>
            <person name="Wang G."/>
        </authorList>
    </citation>
    <scope>NUCLEOTIDE SEQUENCE [LARGE SCALE GENOMIC DNA]</scope>
    <source>
        <strain evidence="6 7">CF5-4</strain>
    </source>
</reference>
<evidence type="ECO:0000256" key="2">
    <source>
        <dbReference type="ARBA" id="ARBA00023125"/>
    </source>
</evidence>
<dbReference type="Pfam" id="PF13377">
    <property type="entry name" value="Peripla_BP_3"/>
    <property type="match status" value="1"/>
</dbReference>
<dbReference type="PANTHER" id="PTHR30146">
    <property type="entry name" value="LACI-RELATED TRANSCRIPTIONAL REPRESSOR"/>
    <property type="match status" value="1"/>
</dbReference>
<sequence length="325" mass="33791">MATIRDVARAAGVSPATASRALATPHRVSPERRGRVERAALALGYRPPSEPSGPPSARPSRTVGVVVPDLGNPYFAALVQAVQRRARSAGAAVVVADCEEDPRLEQEVLAGMTPTVAGVVLCSARMSDRALGALPAQSRVVLVNREAEQRASVAVDNDDGMRQALTHLHALGHRRVAYAGGQWGSWSDRARRRGLETAARDLAGVELVPLGHFATTFGGGVAAADVLAASGATAVVAHNDLMAVGVLDRLRQRGIDVPGRVSVVGFDDVPAATQVSPRLTTVAAPLAQLGAVAIDLLLDPPEEDERVVTVPVALQVRDSTAAPTT</sequence>
<dbReference type="Pfam" id="PF00356">
    <property type="entry name" value="LacI"/>
    <property type="match status" value="1"/>
</dbReference>
<dbReference type="InterPro" id="IPR010982">
    <property type="entry name" value="Lambda_DNA-bd_dom_sf"/>
</dbReference>